<proteinExistence type="predicted"/>
<dbReference type="AlphaFoldDB" id="A0AAV5V0E8"/>
<name>A0AAV5V0E8_9BILA</name>
<dbReference type="Proteomes" id="UP001432322">
    <property type="component" value="Unassembled WGS sequence"/>
</dbReference>
<feature type="non-terminal residue" evidence="2">
    <location>
        <position position="1"/>
    </location>
</feature>
<keyword evidence="3" id="KW-1185">Reference proteome</keyword>
<organism evidence="2 3">
    <name type="scientific">Pristionchus fissidentatus</name>
    <dbReference type="NCBI Taxonomy" id="1538716"/>
    <lineage>
        <taxon>Eukaryota</taxon>
        <taxon>Metazoa</taxon>
        <taxon>Ecdysozoa</taxon>
        <taxon>Nematoda</taxon>
        <taxon>Chromadorea</taxon>
        <taxon>Rhabditida</taxon>
        <taxon>Rhabditina</taxon>
        <taxon>Diplogasteromorpha</taxon>
        <taxon>Diplogasteroidea</taxon>
        <taxon>Neodiplogasteridae</taxon>
        <taxon>Pristionchus</taxon>
    </lineage>
</organism>
<reference evidence="2" key="1">
    <citation type="submission" date="2023-10" db="EMBL/GenBank/DDBJ databases">
        <title>Genome assembly of Pristionchus species.</title>
        <authorList>
            <person name="Yoshida K."/>
            <person name="Sommer R.J."/>
        </authorList>
    </citation>
    <scope>NUCLEOTIDE SEQUENCE</scope>
    <source>
        <strain evidence="2">RS5133</strain>
    </source>
</reference>
<gene>
    <name evidence="2" type="ORF">PFISCL1PPCAC_3200</name>
</gene>
<evidence type="ECO:0000313" key="2">
    <source>
        <dbReference type="EMBL" id="GMT11903.1"/>
    </source>
</evidence>
<evidence type="ECO:0000313" key="3">
    <source>
        <dbReference type="Proteomes" id="UP001432322"/>
    </source>
</evidence>
<accession>A0AAV5V0E8</accession>
<sequence length="107" mass="11082">NSLSSRSFIPCLSSASACASTEPGSILSFVALATRAPIGNPISICRFAFSDNIFNTSNGLADSIFVLRSVVKALYALISDSASDSSGGTNAASRKSSEIIADLEKWS</sequence>
<feature type="compositionally biased region" description="Polar residues" evidence="1">
    <location>
        <begin position="81"/>
        <end position="94"/>
    </location>
</feature>
<feature type="non-terminal residue" evidence="2">
    <location>
        <position position="107"/>
    </location>
</feature>
<dbReference type="EMBL" id="BTSY01000001">
    <property type="protein sequence ID" value="GMT11903.1"/>
    <property type="molecule type" value="Genomic_DNA"/>
</dbReference>
<evidence type="ECO:0000256" key="1">
    <source>
        <dbReference type="SAM" id="MobiDB-lite"/>
    </source>
</evidence>
<protein>
    <submittedName>
        <fullName evidence="2">Uncharacterized protein</fullName>
    </submittedName>
</protein>
<comment type="caution">
    <text evidence="2">The sequence shown here is derived from an EMBL/GenBank/DDBJ whole genome shotgun (WGS) entry which is preliminary data.</text>
</comment>
<feature type="region of interest" description="Disordered" evidence="1">
    <location>
        <begin position="81"/>
        <end position="107"/>
    </location>
</feature>